<dbReference type="Proteomes" id="UP000244880">
    <property type="component" value="Unassembled WGS sequence"/>
</dbReference>
<evidence type="ECO:0000313" key="1">
    <source>
        <dbReference type="EMBL" id="SPH22979.1"/>
    </source>
</evidence>
<dbReference type="GO" id="GO:0043165">
    <property type="term" value="P:Gram-negative-bacterium-type cell outer membrane assembly"/>
    <property type="evidence" value="ECO:0007669"/>
    <property type="project" value="InterPro"/>
</dbReference>
<keyword evidence="2" id="KW-1185">Reference proteome</keyword>
<dbReference type="InterPro" id="IPR007485">
    <property type="entry name" value="LPS_assembly_LptE"/>
</dbReference>
<dbReference type="Pfam" id="PF04390">
    <property type="entry name" value="LptE"/>
    <property type="match status" value="1"/>
</dbReference>
<evidence type="ECO:0000313" key="2">
    <source>
        <dbReference type="Proteomes" id="UP000244880"/>
    </source>
</evidence>
<protein>
    <submittedName>
        <fullName evidence="1">LPS-assembly lipoprotein LptE</fullName>
    </submittedName>
</protein>
<dbReference type="OrthoDB" id="7629596at2"/>
<dbReference type="Gene3D" id="3.30.160.150">
    <property type="entry name" value="Lipoprotein like domain"/>
    <property type="match status" value="1"/>
</dbReference>
<dbReference type="AlphaFoldDB" id="A0A2R8BJ07"/>
<dbReference type="RefSeq" id="WP_108829864.1">
    <property type="nucleotide sequence ID" value="NZ_OMOR01000001.1"/>
</dbReference>
<accession>A0A2R8BJ07</accession>
<dbReference type="GO" id="GO:0019867">
    <property type="term" value="C:outer membrane"/>
    <property type="evidence" value="ECO:0007669"/>
    <property type="project" value="InterPro"/>
</dbReference>
<proteinExistence type="predicted"/>
<reference evidence="1 2" key="1">
    <citation type="submission" date="2018-03" db="EMBL/GenBank/DDBJ databases">
        <authorList>
            <person name="Keele B.F."/>
        </authorList>
    </citation>
    <scope>NUCLEOTIDE SEQUENCE [LARGE SCALE GENOMIC DNA]</scope>
    <source>
        <strain evidence="1 2">CECT 8599</strain>
    </source>
</reference>
<dbReference type="EMBL" id="OMOR01000001">
    <property type="protein sequence ID" value="SPH22979.1"/>
    <property type="molecule type" value="Genomic_DNA"/>
</dbReference>
<name>A0A2R8BJ07_9RHOB</name>
<organism evidence="1 2">
    <name type="scientific">Ascidiaceihabitans donghaensis</name>
    <dbReference type="NCBI Taxonomy" id="1510460"/>
    <lineage>
        <taxon>Bacteria</taxon>
        <taxon>Pseudomonadati</taxon>
        <taxon>Pseudomonadota</taxon>
        <taxon>Alphaproteobacteria</taxon>
        <taxon>Rhodobacterales</taxon>
        <taxon>Paracoccaceae</taxon>
        <taxon>Ascidiaceihabitans</taxon>
    </lineage>
</organism>
<gene>
    <name evidence="1" type="primary">lptE</name>
    <name evidence="1" type="ORF">ASD8599_03726</name>
</gene>
<keyword evidence="1" id="KW-0449">Lipoprotein</keyword>
<sequence length="160" mass="16951">MWSFKTAQILLVAALPLASCGFTPVYGPDGVGTQLQNRVLVDEPLTRNGYLITRQLETRLGRTNDAAFALSVTVKTQEVSLAIDADGVIERYNLIGTADYTLINKSTGAIAASGQVESFTGYSATGTPVAALAAERDASERLMVILGDKLVAELQTQASL</sequence>